<comment type="similarity">
    <text evidence="1">Belongs to the AHA1 family.</text>
</comment>
<dbReference type="CDD" id="cd07814">
    <property type="entry name" value="SRPBCC_CalC_Aha1-like"/>
    <property type="match status" value="1"/>
</dbReference>
<dbReference type="Gene3D" id="3.30.530.20">
    <property type="match status" value="1"/>
</dbReference>
<dbReference type="SUPFAM" id="SSF55961">
    <property type="entry name" value="Bet v1-like"/>
    <property type="match status" value="1"/>
</dbReference>
<evidence type="ECO:0000313" key="3">
    <source>
        <dbReference type="EMBL" id="MWB99453.1"/>
    </source>
</evidence>
<feature type="domain" description="Activator of Hsp90 ATPase homologue 1/2-like C-terminal" evidence="2">
    <location>
        <begin position="13"/>
        <end position="136"/>
    </location>
</feature>
<keyword evidence="4" id="KW-1185">Reference proteome</keyword>
<evidence type="ECO:0000256" key="1">
    <source>
        <dbReference type="ARBA" id="ARBA00006817"/>
    </source>
</evidence>
<dbReference type="Pfam" id="PF08327">
    <property type="entry name" value="AHSA1"/>
    <property type="match status" value="1"/>
</dbReference>
<reference evidence="3 4" key="1">
    <citation type="submission" date="2019-12" db="EMBL/GenBank/DDBJ databases">
        <authorList>
            <person name="Kim Y.S."/>
        </authorList>
    </citation>
    <scope>NUCLEOTIDE SEQUENCE [LARGE SCALE GENOMIC DNA]</scope>
    <source>
        <strain evidence="3 4">MMS17-SY077</strain>
    </source>
</reference>
<evidence type="ECO:0000259" key="2">
    <source>
        <dbReference type="Pfam" id="PF08327"/>
    </source>
</evidence>
<evidence type="ECO:0000313" key="4">
    <source>
        <dbReference type="Proteomes" id="UP000438182"/>
    </source>
</evidence>
<dbReference type="RefSeq" id="WP_160425710.1">
    <property type="nucleotide sequence ID" value="NZ_WSTA01000061.1"/>
</dbReference>
<dbReference type="InterPro" id="IPR013538">
    <property type="entry name" value="ASHA1/2-like_C"/>
</dbReference>
<proteinExistence type="inferred from homology"/>
<dbReference type="EMBL" id="WSTA01000061">
    <property type="protein sequence ID" value="MWB99453.1"/>
    <property type="molecule type" value="Genomic_DNA"/>
</dbReference>
<name>A0A6I4NYP6_9MICO</name>
<sequence>MTAAVVVRRSILAPAERVFDAWLDPAALAVWMRRSGSETSLVTADPRVGGGFAITMRDPSGDFVHTGTYLVIDRPRRIEFTWHSHAAGRGASHVAVTFEPDGAGTLVELRHEGLPDAESARLHDGGWNDVLDGLVRHAIGTEVG</sequence>
<protein>
    <submittedName>
        <fullName evidence="3">SRPBCC domain-containing protein</fullName>
    </submittedName>
</protein>
<dbReference type="Proteomes" id="UP000438182">
    <property type="component" value="Unassembled WGS sequence"/>
</dbReference>
<comment type="caution">
    <text evidence="3">The sequence shown here is derived from an EMBL/GenBank/DDBJ whole genome shotgun (WGS) entry which is preliminary data.</text>
</comment>
<organism evidence="3 4">
    <name type="scientific">Agromyces seonyuensis</name>
    <dbReference type="NCBI Taxonomy" id="2662446"/>
    <lineage>
        <taxon>Bacteria</taxon>
        <taxon>Bacillati</taxon>
        <taxon>Actinomycetota</taxon>
        <taxon>Actinomycetes</taxon>
        <taxon>Micrococcales</taxon>
        <taxon>Microbacteriaceae</taxon>
        <taxon>Agromyces</taxon>
    </lineage>
</organism>
<gene>
    <name evidence="3" type="ORF">GB864_12955</name>
</gene>
<accession>A0A6I4NYP6</accession>
<dbReference type="InterPro" id="IPR023393">
    <property type="entry name" value="START-like_dom_sf"/>
</dbReference>
<dbReference type="AlphaFoldDB" id="A0A6I4NYP6"/>